<organism evidence="2 3">
    <name type="scientific">Streptomyces djakartensis</name>
    <dbReference type="NCBI Taxonomy" id="68193"/>
    <lineage>
        <taxon>Bacteria</taxon>
        <taxon>Bacillati</taxon>
        <taxon>Actinomycetota</taxon>
        <taxon>Actinomycetes</taxon>
        <taxon>Kitasatosporales</taxon>
        <taxon>Streptomycetaceae</taxon>
        <taxon>Streptomyces</taxon>
    </lineage>
</organism>
<name>A0ABQ2Z4V5_9ACTN</name>
<reference evidence="3" key="1">
    <citation type="journal article" date="2019" name="Int. J. Syst. Evol. Microbiol.">
        <title>The Global Catalogue of Microorganisms (GCM) 10K type strain sequencing project: providing services to taxonomists for standard genome sequencing and annotation.</title>
        <authorList>
            <consortium name="The Broad Institute Genomics Platform"/>
            <consortium name="The Broad Institute Genome Sequencing Center for Infectious Disease"/>
            <person name="Wu L."/>
            <person name="Ma J."/>
        </authorList>
    </citation>
    <scope>NUCLEOTIDE SEQUENCE [LARGE SCALE GENOMIC DNA]</scope>
    <source>
        <strain evidence="3">JCM 4957</strain>
    </source>
</reference>
<protein>
    <submittedName>
        <fullName evidence="2">Uncharacterized protein</fullName>
    </submittedName>
</protein>
<accession>A0ABQ2Z4V5</accession>
<evidence type="ECO:0000313" key="3">
    <source>
        <dbReference type="Proteomes" id="UP000653308"/>
    </source>
</evidence>
<gene>
    <name evidence="2" type="ORF">GCM10010384_02720</name>
</gene>
<evidence type="ECO:0000313" key="2">
    <source>
        <dbReference type="EMBL" id="GGY02321.1"/>
    </source>
</evidence>
<comment type="caution">
    <text evidence="2">The sequence shown here is derived from an EMBL/GenBank/DDBJ whole genome shotgun (WGS) entry which is preliminary data.</text>
</comment>
<keyword evidence="3" id="KW-1185">Reference proteome</keyword>
<evidence type="ECO:0000256" key="1">
    <source>
        <dbReference type="SAM" id="MobiDB-lite"/>
    </source>
</evidence>
<dbReference type="Proteomes" id="UP000653308">
    <property type="component" value="Unassembled WGS sequence"/>
</dbReference>
<proteinExistence type="predicted"/>
<feature type="region of interest" description="Disordered" evidence="1">
    <location>
        <begin position="1"/>
        <end position="67"/>
    </location>
</feature>
<sequence length="67" mass="6805">MLAMPSRSVATSESPAGALLSWGLDPNVRDRDARTPTVTRSAARPASPEWEAAGAQPAVVPPGAPGP</sequence>
<dbReference type="EMBL" id="BMWE01000001">
    <property type="protein sequence ID" value="GGY02321.1"/>
    <property type="molecule type" value="Genomic_DNA"/>
</dbReference>